<dbReference type="Pfam" id="PF13466">
    <property type="entry name" value="STAS_2"/>
    <property type="match status" value="1"/>
</dbReference>
<reference evidence="2 3" key="1">
    <citation type="submission" date="2019-05" db="EMBL/GenBank/DDBJ databases">
        <title>Draft genome sequence of Actinomadura geliboluensis A8036.</title>
        <authorList>
            <person name="Saricaoglu S."/>
            <person name="Isik K."/>
        </authorList>
    </citation>
    <scope>NUCLEOTIDE SEQUENCE [LARGE SCALE GENOMIC DNA]</scope>
    <source>
        <strain evidence="2 3">A8036</strain>
    </source>
</reference>
<evidence type="ECO:0000313" key="3">
    <source>
        <dbReference type="Proteomes" id="UP000305238"/>
    </source>
</evidence>
<dbReference type="Gene3D" id="3.30.750.24">
    <property type="entry name" value="STAS domain"/>
    <property type="match status" value="1"/>
</dbReference>
<comment type="caution">
    <text evidence="2">The sequence shown here is derived from an EMBL/GenBank/DDBJ whole genome shotgun (WGS) entry which is preliminary data.</text>
</comment>
<proteinExistence type="predicted"/>
<protein>
    <submittedName>
        <fullName evidence="2">STAS domain-containing protein</fullName>
    </submittedName>
</protein>
<evidence type="ECO:0000259" key="1">
    <source>
        <dbReference type="PROSITE" id="PS50801"/>
    </source>
</evidence>
<dbReference type="InterPro" id="IPR058548">
    <property type="entry name" value="MlaB-like_STAS"/>
</dbReference>
<evidence type="ECO:0000313" key="2">
    <source>
        <dbReference type="EMBL" id="TMR41866.1"/>
    </source>
</evidence>
<sequence>MTPYAELSTPPISLVQPVHHGTMSLPSPRPGVTETRDGLLKVVTAPHPLLLRLEGEADLSTRDLLAATLRTMTAPGTSDLHVDLRRLAFIDVGCLALLHRAEQALIRQGRRLRVYGAPPVARKAMRLLGWEMPAEEGATP</sequence>
<dbReference type="EMBL" id="VCKZ01000011">
    <property type="protein sequence ID" value="TMR41866.1"/>
    <property type="molecule type" value="Genomic_DNA"/>
</dbReference>
<name>A0A5S4HA64_9ACTN</name>
<dbReference type="SUPFAM" id="SSF52091">
    <property type="entry name" value="SpoIIaa-like"/>
    <property type="match status" value="1"/>
</dbReference>
<dbReference type="AlphaFoldDB" id="A0A5S4HA64"/>
<organism evidence="2 3">
    <name type="scientific">Actinomadura geliboluensis</name>
    <dbReference type="NCBI Taxonomy" id="882440"/>
    <lineage>
        <taxon>Bacteria</taxon>
        <taxon>Bacillati</taxon>
        <taxon>Actinomycetota</taxon>
        <taxon>Actinomycetes</taxon>
        <taxon>Streptosporangiales</taxon>
        <taxon>Thermomonosporaceae</taxon>
        <taxon>Actinomadura</taxon>
    </lineage>
</organism>
<feature type="domain" description="STAS" evidence="1">
    <location>
        <begin position="38"/>
        <end position="140"/>
    </location>
</feature>
<accession>A0A5S4HA64</accession>
<dbReference type="Proteomes" id="UP000305238">
    <property type="component" value="Unassembled WGS sequence"/>
</dbReference>
<dbReference type="CDD" id="cd07043">
    <property type="entry name" value="STAS_anti-anti-sigma_factors"/>
    <property type="match status" value="1"/>
</dbReference>
<dbReference type="InterPro" id="IPR036513">
    <property type="entry name" value="STAS_dom_sf"/>
</dbReference>
<dbReference type="PROSITE" id="PS50801">
    <property type="entry name" value="STAS"/>
    <property type="match status" value="1"/>
</dbReference>
<dbReference type="OrthoDB" id="116243at2"/>
<gene>
    <name evidence="2" type="ORF">ETD96_03365</name>
</gene>
<dbReference type="InterPro" id="IPR002645">
    <property type="entry name" value="STAS_dom"/>
</dbReference>
<dbReference type="RefSeq" id="WP_138633841.1">
    <property type="nucleotide sequence ID" value="NZ_VCKZ01000011.1"/>
</dbReference>
<keyword evidence="3" id="KW-1185">Reference proteome</keyword>